<feature type="compositionally biased region" description="Low complexity" evidence="1">
    <location>
        <begin position="159"/>
        <end position="169"/>
    </location>
</feature>
<accession>A0A8B8D3Y0</accession>
<sequence>MMKKLALNLLKSADEKLRNIGGGKQSGKTNADHQPPLPPRYTHSLPLNVRNVVDKEDDRQHSPVDWEMADRRTQRNSNKKQTTNYDSRSAEVKRRSRSAGPAGKLKMRNSMDEKKFLAAQEKKSKASRYYQRQQELKQGKRHSLYNEPQSDEGGFPNYSSSASDSDANNQTKWMKNPLNIRKTKKYEKRQPTGTYDNGVYSINENEYNRLENQNMKNRQATKVGVLRDSEYQDKNGNPKNKFQRLEERRNQRIDFTVTSDDEAHTPEAGITKLRQRALQGSKQSTKLPDTLEDWNKSSKAPQISSSIEVKRTFHENVEQVDNGSSSSEQITLRQIGPGIRVSKSPSQTSSDGGQRREKGQGQEKG</sequence>
<evidence type="ECO:0000313" key="3">
    <source>
        <dbReference type="RefSeq" id="XP_022322234.1"/>
    </source>
</evidence>
<protein>
    <submittedName>
        <fullName evidence="3">Uncharacterized protein LOC111123881 isoform X1</fullName>
    </submittedName>
</protein>
<feature type="compositionally biased region" description="Basic and acidic residues" evidence="1">
    <location>
        <begin position="353"/>
        <end position="365"/>
    </location>
</feature>
<feature type="region of interest" description="Disordered" evidence="1">
    <location>
        <begin position="17"/>
        <end position="192"/>
    </location>
</feature>
<reference evidence="3" key="1">
    <citation type="submission" date="2025-08" db="UniProtKB">
        <authorList>
            <consortium name="RefSeq"/>
        </authorList>
    </citation>
    <scope>IDENTIFICATION</scope>
    <source>
        <tissue evidence="3">Whole sample</tissue>
    </source>
</reference>
<dbReference type="KEGG" id="cvn:111123881"/>
<name>A0A8B8D3Y0_CRAVI</name>
<proteinExistence type="predicted"/>
<dbReference type="RefSeq" id="XP_022322234.1">
    <property type="nucleotide sequence ID" value="XM_022466526.1"/>
</dbReference>
<evidence type="ECO:0000313" key="2">
    <source>
        <dbReference type="Proteomes" id="UP000694844"/>
    </source>
</evidence>
<dbReference type="GeneID" id="111123881"/>
<feature type="compositionally biased region" description="Basic and acidic residues" evidence="1">
    <location>
        <begin position="109"/>
        <end position="124"/>
    </location>
</feature>
<feature type="compositionally biased region" description="Basic and acidic residues" evidence="1">
    <location>
        <begin position="52"/>
        <end position="73"/>
    </location>
</feature>
<keyword evidence="2" id="KW-1185">Reference proteome</keyword>
<dbReference type="OrthoDB" id="6158850at2759"/>
<gene>
    <name evidence="3" type="primary">LOC111123881</name>
</gene>
<dbReference type="AlphaFoldDB" id="A0A8B8D3Y0"/>
<feature type="compositionally biased region" description="Basic and acidic residues" evidence="1">
    <location>
        <begin position="308"/>
        <end position="317"/>
    </location>
</feature>
<organism evidence="2 3">
    <name type="scientific">Crassostrea virginica</name>
    <name type="common">Eastern oyster</name>
    <dbReference type="NCBI Taxonomy" id="6565"/>
    <lineage>
        <taxon>Eukaryota</taxon>
        <taxon>Metazoa</taxon>
        <taxon>Spiralia</taxon>
        <taxon>Lophotrochozoa</taxon>
        <taxon>Mollusca</taxon>
        <taxon>Bivalvia</taxon>
        <taxon>Autobranchia</taxon>
        <taxon>Pteriomorphia</taxon>
        <taxon>Ostreida</taxon>
        <taxon>Ostreoidea</taxon>
        <taxon>Ostreidae</taxon>
        <taxon>Crassostrea</taxon>
    </lineage>
</organism>
<feature type="compositionally biased region" description="Polar residues" evidence="1">
    <location>
        <begin position="75"/>
        <end position="87"/>
    </location>
</feature>
<feature type="compositionally biased region" description="Polar residues" evidence="1">
    <location>
        <begin position="297"/>
        <end position="307"/>
    </location>
</feature>
<feature type="compositionally biased region" description="Polar residues" evidence="1">
    <location>
        <begin position="278"/>
        <end position="287"/>
    </location>
</feature>
<dbReference type="Proteomes" id="UP000694844">
    <property type="component" value="Chromosome 3"/>
</dbReference>
<feature type="compositionally biased region" description="Polar residues" evidence="1">
    <location>
        <begin position="319"/>
        <end position="332"/>
    </location>
</feature>
<feature type="region of interest" description="Disordered" evidence="1">
    <location>
        <begin position="275"/>
        <end position="365"/>
    </location>
</feature>
<evidence type="ECO:0000256" key="1">
    <source>
        <dbReference type="SAM" id="MobiDB-lite"/>
    </source>
</evidence>